<reference evidence="4" key="1">
    <citation type="journal article" date="2019" name="Int. J. Syst. Evol. Microbiol.">
        <title>The Global Catalogue of Microorganisms (GCM) 10K type strain sequencing project: providing services to taxonomists for standard genome sequencing and annotation.</title>
        <authorList>
            <consortium name="The Broad Institute Genomics Platform"/>
            <consortium name="The Broad Institute Genome Sequencing Center for Infectious Disease"/>
            <person name="Wu L."/>
            <person name="Ma J."/>
        </authorList>
    </citation>
    <scope>NUCLEOTIDE SEQUENCE [LARGE SCALE GENOMIC DNA]</scope>
    <source>
        <strain evidence="4">CCUG 63287</strain>
    </source>
</reference>
<dbReference type="RefSeq" id="WP_213535901.1">
    <property type="nucleotide sequence ID" value="NZ_BOVQ01000005.1"/>
</dbReference>
<keyword evidence="4" id="KW-1185">Reference proteome</keyword>
<feature type="transmembrane region" description="Helical" evidence="2">
    <location>
        <begin position="45"/>
        <end position="63"/>
    </location>
</feature>
<feature type="transmembrane region" description="Helical" evidence="2">
    <location>
        <begin position="75"/>
        <end position="94"/>
    </location>
</feature>
<dbReference type="EMBL" id="JBHSGD010000005">
    <property type="protein sequence ID" value="MFC4652624.1"/>
    <property type="molecule type" value="Genomic_DNA"/>
</dbReference>
<protein>
    <submittedName>
        <fullName evidence="3">Uncharacterized protein</fullName>
    </submittedName>
</protein>
<comment type="caution">
    <text evidence="3">The sequence shown here is derived from an EMBL/GenBank/DDBJ whole genome shotgun (WGS) entry which is preliminary data.</text>
</comment>
<feature type="coiled-coil region" evidence="1">
    <location>
        <begin position="120"/>
        <end position="179"/>
    </location>
</feature>
<accession>A0ABV9JH19</accession>
<evidence type="ECO:0000256" key="1">
    <source>
        <dbReference type="SAM" id="Coils"/>
    </source>
</evidence>
<feature type="transmembrane region" description="Helical" evidence="2">
    <location>
        <begin position="100"/>
        <end position="123"/>
    </location>
</feature>
<sequence>MKKISKLNIKSDGLSLFFIVIALMFTVIVAFLAGSSKLDLNKVLALIYFALWTLLVSIIEPVIKLFKISSKKIKFVSLALSTVIVLVICIWTFISQNNNIIKFIISFSKRGGFTAISVVLLLLQLAYMNYENLLETEEEKFISERKAQKEKEELLIELKKEKQKNLEKLKEISDLKNKK</sequence>
<evidence type="ECO:0000313" key="3">
    <source>
        <dbReference type="EMBL" id="MFC4652624.1"/>
    </source>
</evidence>
<dbReference type="Proteomes" id="UP001595987">
    <property type="component" value="Unassembled WGS sequence"/>
</dbReference>
<proteinExistence type="predicted"/>
<keyword evidence="2" id="KW-0472">Membrane</keyword>
<gene>
    <name evidence="3" type="ORF">ACFO26_06845</name>
</gene>
<organism evidence="3 4">
    <name type="scientific">Lactococcus nasutitermitis</name>
    <dbReference type="NCBI Taxonomy" id="1652957"/>
    <lineage>
        <taxon>Bacteria</taxon>
        <taxon>Bacillati</taxon>
        <taxon>Bacillota</taxon>
        <taxon>Bacilli</taxon>
        <taxon>Lactobacillales</taxon>
        <taxon>Streptococcaceae</taxon>
        <taxon>Lactococcus</taxon>
    </lineage>
</organism>
<evidence type="ECO:0000313" key="4">
    <source>
        <dbReference type="Proteomes" id="UP001595987"/>
    </source>
</evidence>
<evidence type="ECO:0000256" key="2">
    <source>
        <dbReference type="SAM" id="Phobius"/>
    </source>
</evidence>
<keyword evidence="2" id="KW-0812">Transmembrane</keyword>
<name>A0ABV9JH19_9LACT</name>
<keyword evidence="2" id="KW-1133">Transmembrane helix</keyword>
<keyword evidence="1" id="KW-0175">Coiled coil</keyword>
<feature type="transmembrane region" description="Helical" evidence="2">
    <location>
        <begin position="12"/>
        <end position="33"/>
    </location>
</feature>